<gene>
    <name evidence="1" type="ORF">BRAD3257_6655</name>
</gene>
<protein>
    <submittedName>
        <fullName evidence="1">Uncharacterized protein</fullName>
    </submittedName>
</protein>
<dbReference type="KEGG" id="bvz:BRAD3257_6655"/>
<proteinExistence type="predicted"/>
<dbReference type="EMBL" id="LS398110">
    <property type="protein sequence ID" value="SPP97548.1"/>
    <property type="molecule type" value="Genomic_DNA"/>
</dbReference>
<dbReference type="AlphaFoldDB" id="A0A2U3Q867"/>
<dbReference type="Proteomes" id="UP000246085">
    <property type="component" value="Chromosome BRAD3257"/>
</dbReference>
<accession>A0A2U3Q867</accession>
<name>A0A2U3Q867_9BRAD</name>
<organism evidence="1 2">
    <name type="scientific">Bradyrhizobium vignae</name>
    <dbReference type="NCBI Taxonomy" id="1549949"/>
    <lineage>
        <taxon>Bacteria</taxon>
        <taxon>Pseudomonadati</taxon>
        <taxon>Pseudomonadota</taxon>
        <taxon>Alphaproteobacteria</taxon>
        <taxon>Hyphomicrobiales</taxon>
        <taxon>Nitrobacteraceae</taxon>
        <taxon>Bradyrhizobium</taxon>
    </lineage>
</organism>
<reference evidence="1 2" key="1">
    <citation type="submission" date="2018-03" db="EMBL/GenBank/DDBJ databases">
        <authorList>
            <person name="Gully D."/>
        </authorList>
    </citation>
    <scope>NUCLEOTIDE SEQUENCE [LARGE SCALE GENOMIC DNA]</scope>
    <source>
        <strain evidence="1">ORS3257</strain>
    </source>
</reference>
<sequence>MAVGAGARHLENRVYMTHSRPAGQCWHTRQMAAIRWAYGFSRQTAVRVFRRAAAC</sequence>
<evidence type="ECO:0000313" key="1">
    <source>
        <dbReference type="EMBL" id="SPP97548.1"/>
    </source>
</evidence>
<evidence type="ECO:0000313" key="2">
    <source>
        <dbReference type="Proteomes" id="UP000246085"/>
    </source>
</evidence>